<dbReference type="InterPro" id="IPR051675">
    <property type="entry name" value="Endo/Exo/Phosphatase_dom_1"/>
</dbReference>
<dbReference type="OrthoDB" id="9790239at2"/>
<dbReference type="InterPro" id="IPR010994">
    <property type="entry name" value="RuvA_2-like"/>
</dbReference>
<gene>
    <name evidence="2" type="ORF">EHE19_013285</name>
</gene>
<dbReference type="GO" id="GO:0003677">
    <property type="term" value="F:DNA binding"/>
    <property type="evidence" value="ECO:0007669"/>
    <property type="project" value="InterPro"/>
</dbReference>
<dbReference type="Gene3D" id="3.10.560.10">
    <property type="entry name" value="Outer membrane lipoprotein wza domain like"/>
    <property type="match status" value="1"/>
</dbReference>
<dbReference type="RefSeq" id="WP_137698336.1">
    <property type="nucleotide sequence ID" value="NZ_CP061336.1"/>
</dbReference>
<dbReference type="GO" id="GO:0006281">
    <property type="term" value="P:DNA repair"/>
    <property type="evidence" value="ECO:0007669"/>
    <property type="project" value="InterPro"/>
</dbReference>
<dbReference type="GO" id="GO:0015628">
    <property type="term" value="P:protein secretion by the type II secretion system"/>
    <property type="evidence" value="ECO:0007669"/>
    <property type="project" value="TreeGrafter"/>
</dbReference>
<dbReference type="PANTHER" id="PTHR21180">
    <property type="entry name" value="ENDONUCLEASE/EXONUCLEASE/PHOSPHATASE FAMILY DOMAIN-CONTAINING PROTEIN 1"/>
    <property type="match status" value="1"/>
</dbReference>
<organism evidence="2 3">
    <name type="scientific">Ruminiclostridium herbifermentans</name>
    <dbReference type="NCBI Taxonomy" id="2488810"/>
    <lineage>
        <taxon>Bacteria</taxon>
        <taxon>Bacillati</taxon>
        <taxon>Bacillota</taxon>
        <taxon>Clostridia</taxon>
        <taxon>Eubacteriales</taxon>
        <taxon>Oscillospiraceae</taxon>
        <taxon>Ruminiclostridium</taxon>
    </lineage>
</organism>
<dbReference type="GO" id="GO:0015627">
    <property type="term" value="C:type II protein secretion system complex"/>
    <property type="evidence" value="ECO:0007669"/>
    <property type="project" value="TreeGrafter"/>
</dbReference>
<dbReference type="AlphaFoldDB" id="A0A4U7JE42"/>
<protein>
    <submittedName>
        <fullName evidence="2">Helix-hairpin-helix domain-containing protein</fullName>
    </submittedName>
</protein>
<dbReference type="Proteomes" id="UP000306409">
    <property type="component" value="Chromosome"/>
</dbReference>
<keyword evidence="3" id="KW-1185">Reference proteome</keyword>
<evidence type="ECO:0000259" key="1">
    <source>
        <dbReference type="SMART" id="SM00278"/>
    </source>
</evidence>
<dbReference type="KEGG" id="rher:EHE19_013285"/>
<dbReference type="SUPFAM" id="SSF47781">
    <property type="entry name" value="RuvA domain 2-like"/>
    <property type="match status" value="1"/>
</dbReference>
<dbReference type="InterPro" id="IPR019554">
    <property type="entry name" value="Soluble_ligand-bd"/>
</dbReference>
<dbReference type="PANTHER" id="PTHR21180:SF32">
    <property type="entry name" value="ENDONUCLEASE_EXONUCLEASE_PHOSPHATASE FAMILY DOMAIN-CONTAINING PROTEIN 1"/>
    <property type="match status" value="1"/>
</dbReference>
<reference evidence="2 3" key="1">
    <citation type="submission" date="2020-09" db="EMBL/GenBank/DDBJ databases">
        <title>Characterization and genome sequencing of Ruminiclostridium sp. nov. MA18.</title>
        <authorList>
            <person name="Rettenmaier R."/>
            <person name="Kowollik M.-L."/>
            <person name="Liebl W."/>
            <person name="Zverlov V."/>
        </authorList>
    </citation>
    <scope>NUCLEOTIDE SEQUENCE [LARGE SCALE GENOMIC DNA]</scope>
    <source>
        <strain evidence="2 3">MA18</strain>
    </source>
</reference>
<evidence type="ECO:0000313" key="2">
    <source>
        <dbReference type="EMBL" id="QNU68882.1"/>
    </source>
</evidence>
<accession>A0A4U7JE42</accession>
<name>A0A4U7JE42_9FIRM</name>
<sequence>MEITLFGKQIYIKKVLLISVSIILILGLGGLGYFLKQVYKPLSSSDIEVTNTSVVKAEKVESSGETNSSEELDKVEEEPEIKVYVVGCVNKPGVVTIKKGQVIDDAIKMAGGATEEADLENINLAYIINENTMLRIKAKVSNIADNKIISENNSKENANIQVDSNKPKANVSQQKTSVSANFKSDENSSSNVLNSGVDIIKDSMGCVVEAPKTGSKEESSLININTASQSELESLPNVGPATAKAIISYREKNGGFKKLTDIMKITGIKQKTFDKIKDFICIE</sequence>
<dbReference type="NCBIfam" id="TIGR00426">
    <property type="entry name" value="competence protein ComEA helix-hairpin-helix repeat region"/>
    <property type="match status" value="1"/>
</dbReference>
<dbReference type="InterPro" id="IPR003583">
    <property type="entry name" value="Hlx-hairpin-Hlx_DNA-bd_motif"/>
</dbReference>
<proteinExistence type="predicted"/>
<dbReference type="SMART" id="SM00278">
    <property type="entry name" value="HhH1"/>
    <property type="match status" value="2"/>
</dbReference>
<feature type="domain" description="Helix-hairpin-helix DNA-binding motif class 1" evidence="1">
    <location>
        <begin position="260"/>
        <end position="279"/>
    </location>
</feature>
<dbReference type="InterPro" id="IPR004509">
    <property type="entry name" value="Competence_ComEA_HhH"/>
</dbReference>
<dbReference type="Pfam" id="PF12836">
    <property type="entry name" value="HHH_3"/>
    <property type="match status" value="1"/>
</dbReference>
<dbReference type="Pfam" id="PF10531">
    <property type="entry name" value="SLBB"/>
    <property type="match status" value="1"/>
</dbReference>
<dbReference type="EMBL" id="CP061336">
    <property type="protein sequence ID" value="QNU68882.1"/>
    <property type="molecule type" value="Genomic_DNA"/>
</dbReference>
<dbReference type="Gene3D" id="1.10.150.280">
    <property type="entry name" value="AF1531-like domain"/>
    <property type="match status" value="1"/>
</dbReference>
<feature type="domain" description="Helix-hairpin-helix DNA-binding motif class 1" evidence="1">
    <location>
        <begin position="230"/>
        <end position="249"/>
    </location>
</feature>
<evidence type="ECO:0000313" key="3">
    <source>
        <dbReference type="Proteomes" id="UP000306409"/>
    </source>
</evidence>